<evidence type="ECO:0000313" key="2">
    <source>
        <dbReference type="EMBL" id="EAL63567.1"/>
    </source>
</evidence>
<proteinExistence type="predicted"/>
<dbReference type="GeneID" id="8626346"/>
<reference evidence="2 3" key="1">
    <citation type="journal article" date="2005" name="Nature">
        <title>The genome of the social amoeba Dictyostelium discoideum.</title>
        <authorList>
            <consortium name="The Dictyostelium discoideum Sequencing Consortium"/>
            <person name="Eichinger L."/>
            <person name="Pachebat J.A."/>
            <person name="Glockner G."/>
            <person name="Rajandream M.A."/>
            <person name="Sucgang R."/>
            <person name="Berriman M."/>
            <person name="Song J."/>
            <person name="Olsen R."/>
            <person name="Szafranski K."/>
            <person name="Xu Q."/>
            <person name="Tunggal B."/>
            <person name="Kummerfeld S."/>
            <person name="Madera M."/>
            <person name="Konfortov B.A."/>
            <person name="Rivero F."/>
            <person name="Bankier A.T."/>
            <person name="Lehmann R."/>
            <person name="Hamlin N."/>
            <person name="Davies R."/>
            <person name="Gaudet P."/>
            <person name="Fey P."/>
            <person name="Pilcher K."/>
            <person name="Chen G."/>
            <person name="Saunders D."/>
            <person name="Sodergren E."/>
            <person name="Davis P."/>
            <person name="Kerhornou A."/>
            <person name="Nie X."/>
            <person name="Hall N."/>
            <person name="Anjard C."/>
            <person name="Hemphill L."/>
            <person name="Bason N."/>
            <person name="Farbrother P."/>
            <person name="Desany B."/>
            <person name="Just E."/>
            <person name="Morio T."/>
            <person name="Rost R."/>
            <person name="Churcher C."/>
            <person name="Cooper J."/>
            <person name="Haydock S."/>
            <person name="van Driessche N."/>
            <person name="Cronin A."/>
            <person name="Goodhead I."/>
            <person name="Muzny D."/>
            <person name="Mourier T."/>
            <person name="Pain A."/>
            <person name="Lu M."/>
            <person name="Harper D."/>
            <person name="Lindsay R."/>
            <person name="Hauser H."/>
            <person name="James K."/>
            <person name="Quiles M."/>
            <person name="Madan Babu M."/>
            <person name="Saito T."/>
            <person name="Buchrieser C."/>
            <person name="Wardroper A."/>
            <person name="Felder M."/>
            <person name="Thangavelu M."/>
            <person name="Johnson D."/>
            <person name="Knights A."/>
            <person name="Loulseged H."/>
            <person name="Mungall K."/>
            <person name="Oliver K."/>
            <person name="Price C."/>
            <person name="Quail M.A."/>
            <person name="Urushihara H."/>
            <person name="Hernandez J."/>
            <person name="Rabbinowitsch E."/>
            <person name="Steffen D."/>
            <person name="Sanders M."/>
            <person name="Ma J."/>
            <person name="Kohara Y."/>
            <person name="Sharp S."/>
            <person name="Simmonds M."/>
            <person name="Spiegler S."/>
            <person name="Tivey A."/>
            <person name="Sugano S."/>
            <person name="White B."/>
            <person name="Walker D."/>
            <person name="Woodward J."/>
            <person name="Winckler T."/>
            <person name="Tanaka Y."/>
            <person name="Shaulsky G."/>
            <person name="Schleicher M."/>
            <person name="Weinstock G."/>
            <person name="Rosenthal A."/>
            <person name="Cox E.C."/>
            <person name="Chisholm R.L."/>
            <person name="Gibbs R."/>
            <person name="Loomis W.F."/>
            <person name="Platzer M."/>
            <person name="Kay R.R."/>
            <person name="Williams J."/>
            <person name="Dear P.H."/>
            <person name="Noegel A.A."/>
            <person name="Barrell B."/>
            <person name="Kuspa A."/>
        </authorList>
    </citation>
    <scope>NUCLEOTIDE SEQUENCE [LARGE SCALE GENOMIC DNA]</scope>
    <source>
        <strain evidence="2 3">AX4</strain>
    </source>
</reference>
<dbReference type="PANTHER" id="PTHR38085:SF1">
    <property type="match status" value="1"/>
</dbReference>
<accession>Q54JR1</accession>
<dbReference type="dictyBase" id="DDB_G0287841"/>
<dbReference type="PANTHER" id="PTHR38085">
    <property type="match status" value="1"/>
</dbReference>
<dbReference type="KEGG" id="ddi:DDB_G0287841"/>
<dbReference type="PaxDb" id="44689-DDB0187671"/>
<feature type="chain" id="PRO_5004249685" evidence="1">
    <location>
        <begin position="20"/>
        <end position="411"/>
    </location>
</feature>
<keyword evidence="3" id="KW-1185">Reference proteome</keyword>
<dbReference type="VEuPathDB" id="AmoebaDB:DDB_G0287841"/>
<gene>
    <name evidence="2" type="ORF">DDB_G0287841</name>
</gene>
<sequence>MKILICLILLLFTTYSVYGKHWDKIKSATEEDDVFRSYKIRTNDKSGCPSFSANGVSVDKSIVKDLKVDTSIFNFQTCNRKATQFPNYFFNFFSLELNGNNTNNPTNSSASSDEESSDDHHDIEFSKISIGYMPTFIIEYAENNSIEGFQYGGDEILGYINLSKQKYSLTRDQKEMEGNNGKNFTVYQIEVTSDNNIFQMVFYISGAPINVGDVKLSAEQSKVDVSIIGYYNESINVKSNGCQFDSKNIKNLNCASTGPSNNNQSRLAITSFFATKSKNIELDIDRDEHNKKDSNIEIKNEEINAGFSWVTQASVTNDKGDSTDVKVISNTTEYSKFNDFGALMIKQCFGNGFFQSKFLIHSFDAIRPNNLTHDPVLGGESSLDSSSSNSSSSKLVLSLFVTLSLILSLII</sequence>
<organism evidence="2 3">
    <name type="scientific">Dictyostelium discoideum</name>
    <name type="common">Social amoeba</name>
    <dbReference type="NCBI Taxonomy" id="44689"/>
    <lineage>
        <taxon>Eukaryota</taxon>
        <taxon>Amoebozoa</taxon>
        <taxon>Evosea</taxon>
        <taxon>Eumycetozoa</taxon>
        <taxon>Dictyostelia</taxon>
        <taxon>Dictyosteliales</taxon>
        <taxon>Dictyosteliaceae</taxon>
        <taxon>Dictyostelium</taxon>
    </lineage>
</organism>
<keyword evidence="1" id="KW-0732">Signal</keyword>
<evidence type="ECO:0000313" key="3">
    <source>
        <dbReference type="Proteomes" id="UP000002195"/>
    </source>
</evidence>
<dbReference type="FunCoup" id="Q54JR1">
    <property type="interactions" value="6"/>
</dbReference>
<comment type="caution">
    <text evidence="2">The sequence shown here is derived from an EMBL/GenBank/DDBJ whole genome shotgun (WGS) entry which is preliminary data.</text>
</comment>
<dbReference type="HOGENOM" id="CLU_587166_0_0_1"/>
<evidence type="ECO:0000256" key="1">
    <source>
        <dbReference type="SAM" id="SignalP"/>
    </source>
</evidence>
<dbReference type="PhylomeDB" id="Q54JR1"/>
<protein>
    <submittedName>
        <fullName evidence="2">Uncharacterized protein</fullName>
    </submittedName>
</protein>
<dbReference type="EMBL" id="AAFI02000104">
    <property type="protein sequence ID" value="EAL63567.1"/>
    <property type="molecule type" value="Genomic_DNA"/>
</dbReference>
<name>Q54JR1_DICDI</name>
<feature type="signal peptide" evidence="1">
    <location>
        <begin position="1"/>
        <end position="19"/>
    </location>
</feature>
<dbReference type="InParanoid" id="Q54JR1"/>
<dbReference type="Proteomes" id="UP000002195">
    <property type="component" value="Unassembled WGS sequence"/>
</dbReference>
<dbReference type="AlphaFoldDB" id="Q54JR1"/>
<dbReference type="RefSeq" id="XP_637091.1">
    <property type="nucleotide sequence ID" value="XM_631999.1"/>
</dbReference>
<dbReference type="OMA" id="NCASTGP"/>